<feature type="region of interest" description="Disordered" evidence="4">
    <location>
        <begin position="556"/>
        <end position="647"/>
    </location>
</feature>
<dbReference type="InterPro" id="IPR013914">
    <property type="entry name" value="Rad9_Rad53-bd_dom_fun"/>
</dbReference>
<feature type="compositionally biased region" description="Basic and acidic residues" evidence="4">
    <location>
        <begin position="589"/>
        <end position="601"/>
    </location>
</feature>
<keyword evidence="7" id="KW-1185">Reference proteome</keyword>
<dbReference type="InterPro" id="IPR001357">
    <property type="entry name" value="BRCT_dom"/>
</dbReference>
<dbReference type="Proteomes" id="UP000094336">
    <property type="component" value="Unassembled WGS sequence"/>
</dbReference>
<feature type="region of interest" description="Disordered" evidence="4">
    <location>
        <begin position="70"/>
        <end position="94"/>
    </location>
</feature>
<dbReference type="PROSITE" id="PS50172">
    <property type="entry name" value="BRCT"/>
    <property type="match status" value="1"/>
</dbReference>
<dbReference type="Gene3D" id="3.40.50.10190">
    <property type="entry name" value="BRCT domain"/>
    <property type="match status" value="1"/>
</dbReference>
<evidence type="ECO:0000313" key="7">
    <source>
        <dbReference type="Proteomes" id="UP000094336"/>
    </source>
</evidence>
<accession>A0A1E3QR29</accession>
<dbReference type="PANTHER" id="PTHR15321">
    <property type="entry name" value="TUMOR SUPPRESSOR P53-BINDING PROTEIN 1"/>
    <property type="match status" value="1"/>
</dbReference>
<feature type="region of interest" description="Disordered" evidence="4">
    <location>
        <begin position="345"/>
        <end position="364"/>
    </location>
</feature>
<dbReference type="STRING" id="984486.A0A1E3QR29"/>
<feature type="region of interest" description="Disordered" evidence="4">
    <location>
        <begin position="409"/>
        <end position="429"/>
    </location>
</feature>
<dbReference type="SMART" id="SM00292">
    <property type="entry name" value="BRCT"/>
    <property type="match status" value="1"/>
</dbReference>
<dbReference type="InterPro" id="IPR036420">
    <property type="entry name" value="BRCT_dom_sf"/>
</dbReference>
<dbReference type="PANTHER" id="PTHR15321:SF3">
    <property type="entry name" value="TP53-BINDING PROTEIN 1"/>
    <property type="match status" value="1"/>
</dbReference>
<reference evidence="7" key="1">
    <citation type="submission" date="2016-05" db="EMBL/GenBank/DDBJ databases">
        <title>Comparative genomics of biotechnologically important yeasts.</title>
        <authorList>
            <consortium name="DOE Joint Genome Institute"/>
            <person name="Riley R."/>
            <person name="Haridas S."/>
            <person name="Wolfe K.H."/>
            <person name="Lopes M.R."/>
            <person name="Hittinger C.T."/>
            <person name="Goker M."/>
            <person name="Salamov A."/>
            <person name="Wisecaver J."/>
            <person name="Long T.M."/>
            <person name="Aerts A.L."/>
            <person name="Barry K."/>
            <person name="Choi C."/>
            <person name="Clum A."/>
            <person name="Coughlan A.Y."/>
            <person name="Deshpande S."/>
            <person name="Douglass A.P."/>
            <person name="Hanson S.J."/>
            <person name="Klenk H.-P."/>
            <person name="Labutti K."/>
            <person name="Lapidus A."/>
            <person name="Lindquist E."/>
            <person name="Lipzen A."/>
            <person name="Meier-Kolthoff J.P."/>
            <person name="Ohm R.A."/>
            <person name="Otillar R.P."/>
            <person name="Pangilinan J."/>
            <person name="Peng Y."/>
            <person name="Rokas A."/>
            <person name="Rosa C.A."/>
            <person name="Scheuner C."/>
            <person name="Sibirny A.A."/>
            <person name="Slot J.C."/>
            <person name="Stielow J.B."/>
            <person name="Sun H."/>
            <person name="Kurtzman C.P."/>
            <person name="Blackwell M."/>
            <person name="Grigoriev I.V."/>
            <person name="Jeffries T.W."/>
        </authorList>
    </citation>
    <scope>NUCLEOTIDE SEQUENCE [LARGE SCALE GENOMIC DNA]</scope>
    <source>
        <strain evidence="7">NRRL Y-12698</strain>
    </source>
</reference>
<dbReference type="GO" id="GO:0045944">
    <property type="term" value="P:positive regulation of transcription by RNA polymerase II"/>
    <property type="evidence" value="ECO:0007669"/>
    <property type="project" value="TreeGrafter"/>
</dbReference>
<evidence type="ECO:0000256" key="2">
    <source>
        <dbReference type="ARBA" id="ARBA00022763"/>
    </source>
</evidence>
<dbReference type="GO" id="GO:0042393">
    <property type="term" value="F:histone binding"/>
    <property type="evidence" value="ECO:0007669"/>
    <property type="project" value="TreeGrafter"/>
</dbReference>
<evidence type="ECO:0000256" key="4">
    <source>
        <dbReference type="SAM" id="MobiDB-lite"/>
    </source>
</evidence>
<name>A0A1E3QR29_9ASCO</name>
<dbReference type="CDD" id="cd17745">
    <property type="entry name" value="BRCT_p53bp1_rpt1"/>
    <property type="match status" value="1"/>
</dbReference>
<dbReference type="EMBL" id="KV454430">
    <property type="protein sequence ID" value="ODQ80153.1"/>
    <property type="molecule type" value="Genomic_DNA"/>
</dbReference>
<dbReference type="OrthoDB" id="129353at2759"/>
<evidence type="ECO:0000313" key="6">
    <source>
        <dbReference type="EMBL" id="ODQ80153.1"/>
    </source>
</evidence>
<gene>
    <name evidence="6" type="ORF">BABINDRAFT_7631</name>
</gene>
<dbReference type="AlphaFoldDB" id="A0A1E3QR29"/>
<dbReference type="Pfam" id="PF08605">
    <property type="entry name" value="Rad9_Rad53_bind"/>
    <property type="match status" value="1"/>
</dbReference>
<comment type="subcellular location">
    <subcellularLocation>
        <location evidence="1">Nucleus</location>
    </subcellularLocation>
</comment>
<feature type="compositionally biased region" description="Low complexity" evidence="4">
    <location>
        <begin position="73"/>
        <end position="89"/>
    </location>
</feature>
<keyword evidence="3" id="KW-0539">Nucleus</keyword>
<dbReference type="SUPFAM" id="SSF52113">
    <property type="entry name" value="BRCT domain"/>
    <property type="match status" value="1"/>
</dbReference>
<organism evidence="6 7">
    <name type="scientific">Babjeviella inositovora NRRL Y-12698</name>
    <dbReference type="NCBI Taxonomy" id="984486"/>
    <lineage>
        <taxon>Eukaryota</taxon>
        <taxon>Fungi</taxon>
        <taxon>Dikarya</taxon>
        <taxon>Ascomycota</taxon>
        <taxon>Saccharomycotina</taxon>
        <taxon>Pichiomycetes</taxon>
        <taxon>Serinales incertae sedis</taxon>
        <taxon>Babjeviella</taxon>
    </lineage>
</organism>
<dbReference type="RefSeq" id="XP_018985481.1">
    <property type="nucleotide sequence ID" value="XM_019132652.1"/>
</dbReference>
<proteinExistence type="predicted"/>
<dbReference type="Pfam" id="PF00533">
    <property type="entry name" value="BRCT"/>
    <property type="match status" value="1"/>
</dbReference>
<feature type="compositionally biased region" description="Basic and acidic residues" evidence="4">
    <location>
        <begin position="355"/>
        <end position="364"/>
    </location>
</feature>
<evidence type="ECO:0000256" key="3">
    <source>
        <dbReference type="ARBA" id="ARBA00023242"/>
    </source>
</evidence>
<sequence length="1160" mass="129300">MNDLDDTQVIPIPHDMVLSREQAEISFPSSGTAKTIKEKLEPTQLIEHLKPPYLADESTQHVTDTQSEFFVNQPPQSSGTSEEPSGSPHETTDIDLMSPRVAPETHQDNTPSLSVAFKQADDTLEFNETPFLNKITDPFADTPQAEDKLLETPFFRKHSDIFLETPTNNKNTRKSNVRNIFADLRKQAFNEEGFDYESQEPDVIFAGAATQKISDTATQRLATDDETQKIVYSQDSEPLFPILTPPDAPTVEIKQTQDGLSPFVKVVPGPKIDEIVSDDEDPHMSNENSNELDDSVKGLELQDTLPIYAALARHTELQDTVPMDVFPIVRDELQTAAPVLVKETEQGSLPIETGSPRHGDPQKDLQDIDMPDAEQDTAPIKSSWTKGSDLHNPAVEDPNFSVYINPTGDSGNTTKSPLRSKPLVSDFLPARSPPSIRAIPRMYPPKGPIAHAATQSSPGFIAESSPSIRDKSDMLTLRAFTEKFPKLAFQNVNQPPPVQLPSSPDQYNSLRELSEEMFITVDPNPVNVDADFTQEIDEEEPHKQFLLLDKITGKTSPIKEKSAASPPNSETGEDEDSAIGTRSRRRKLVRDLSQELSDKIPPESCLGSTWKTVGRGRYNPPESSSPTRKKTKGDVLPPDKALRKDETTSHENYCVTLSLKDKSDANHDTDYPTTTVTKEAKRKLSGKDCKFKRSVWARYGTDIYPGIINYENLTSTHVNVKFGDGDSNVSRDDIFLLDIKVGDKVKLLGDEASTWAVTGLTCNNHYPSTIRCMRGFDFVVLKKVKGGRAAKTAEEEEVDLRDIYITLNQWKARRKLPHTFNILPVKPEETASPFASPKRNHSLGGESPVLQSLRSKHIFSGCVFCITSTKKSDTSRVESSIQRYGGTILSSFEEGLILDRTALELCLTSKFLNLYHFGAVISDGHCRTPKYIQALALGWPVLSAEFVSDCIRDYAIVSDWPSYMWAAGFSKVLQGVLSHDTSNFREIQKAQLDLSHQLRNRSHVLQNFRVLAVSDTTISPTICEFVVHALGARSLGNFSNYYDAAKACKALNLTDSCKFLVYECDKKTRDIAREFEDAMFSREIKRPKTETSVLFRGFSKKSKLPVRPSTVDAEVEGAGANYITDYDKYQFQGVNWEWMVQCVISGHAWPGNKAEAIDEV</sequence>
<dbReference type="GeneID" id="30150505"/>
<dbReference type="InterPro" id="IPR047252">
    <property type="entry name" value="TP53BP1-like"/>
</dbReference>
<feature type="domain" description="BRCT" evidence="5">
    <location>
        <begin position="854"/>
        <end position="952"/>
    </location>
</feature>
<keyword evidence="2" id="KW-0227">DNA damage</keyword>
<dbReference type="InterPro" id="IPR047249">
    <property type="entry name" value="BRCT_p53bp1-like_rpt1"/>
</dbReference>
<evidence type="ECO:0000256" key="1">
    <source>
        <dbReference type="ARBA" id="ARBA00004123"/>
    </source>
</evidence>
<dbReference type="GO" id="GO:0005634">
    <property type="term" value="C:nucleus"/>
    <property type="evidence" value="ECO:0007669"/>
    <property type="project" value="UniProtKB-SubCell"/>
</dbReference>
<protein>
    <recommendedName>
        <fullName evidence="5">BRCT domain-containing protein</fullName>
    </recommendedName>
</protein>
<dbReference type="GO" id="GO:0000077">
    <property type="term" value="P:DNA damage checkpoint signaling"/>
    <property type="evidence" value="ECO:0007669"/>
    <property type="project" value="TreeGrafter"/>
</dbReference>
<evidence type="ECO:0000259" key="5">
    <source>
        <dbReference type="PROSITE" id="PS50172"/>
    </source>
</evidence>